<sequence length="219" mass="25922">MQDSKVAAFFDLDYTITNVDTFRIFLKKYYLSSPFKIHYVIFIFIFGVLRKFHLISLRTFKEKSLIGLKKMSRNEIYNLGEKFFILYLIKGIRRKAIKQIEKHKKNGDLVYIISGSPDIYLKSFNDYLNCDDYFCTNLEFEKNYFTGRISGNDCVGEEKLNRLNRISILEKLNVNKVFFYTDHDIDLPLLNRVGNPVAISPTKLLMEIAIKQNWSVKYW</sequence>
<keyword evidence="4" id="KW-0812">Transmembrane</keyword>
<dbReference type="OrthoDB" id="9784466at2"/>
<dbReference type="AlphaFoldDB" id="A0A1H6FEQ5"/>
<evidence type="ECO:0000256" key="4">
    <source>
        <dbReference type="SAM" id="Phobius"/>
    </source>
</evidence>
<dbReference type="GO" id="GO:0016787">
    <property type="term" value="F:hydrolase activity"/>
    <property type="evidence" value="ECO:0007669"/>
    <property type="project" value="UniProtKB-KW"/>
</dbReference>
<dbReference type="InterPro" id="IPR006385">
    <property type="entry name" value="HAD_hydro_SerB1"/>
</dbReference>
<dbReference type="GO" id="GO:0046872">
    <property type="term" value="F:metal ion binding"/>
    <property type="evidence" value="ECO:0007669"/>
    <property type="project" value="UniProtKB-KW"/>
</dbReference>
<dbReference type="NCBIfam" id="TIGR01490">
    <property type="entry name" value="HAD-SF-IB-hyp1"/>
    <property type="match status" value="1"/>
</dbReference>
<reference evidence="5 6" key="1">
    <citation type="submission" date="2016-10" db="EMBL/GenBank/DDBJ databases">
        <authorList>
            <person name="de Groot N.N."/>
        </authorList>
    </citation>
    <scope>NUCLEOTIDE SEQUENCE [LARGE SCALE GENOMIC DNA]</scope>
    <source>
        <strain evidence="5">MBHS1</strain>
    </source>
</reference>
<keyword evidence="4" id="KW-1133">Transmembrane helix</keyword>
<organism evidence="5 6">
    <name type="scientific">Candidatus Venteria ishoeyi</name>
    <dbReference type="NCBI Taxonomy" id="1899563"/>
    <lineage>
        <taxon>Bacteria</taxon>
        <taxon>Pseudomonadati</taxon>
        <taxon>Pseudomonadota</taxon>
        <taxon>Gammaproteobacteria</taxon>
        <taxon>Thiotrichales</taxon>
        <taxon>Thiotrichaceae</taxon>
        <taxon>Venteria</taxon>
    </lineage>
</organism>
<keyword evidence="4" id="KW-0472">Membrane</keyword>
<feature type="transmembrane region" description="Helical" evidence="4">
    <location>
        <begin position="37"/>
        <end position="60"/>
    </location>
</feature>
<dbReference type="NCBIfam" id="TIGR01488">
    <property type="entry name" value="HAD-SF-IB"/>
    <property type="match status" value="1"/>
</dbReference>
<dbReference type="RefSeq" id="WP_103922091.1">
    <property type="nucleotide sequence ID" value="NZ_FMSV02000553.1"/>
</dbReference>
<evidence type="ECO:0000256" key="3">
    <source>
        <dbReference type="ARBA" id="ARBA00022842"/>
    </source>
</evidence>
<keyword evidence="1" id="KW-0479">Metal-binding</keyword>
<dbReference type="Gene3D" id="3.40.50.1000">
    <property type="entry name" value="HAD superfamily/HAD-like"/>
    <property type="match status" value="1"/>
</dbReference>
<evidence type="ECO:0000256" key="2">
    <source>
        <dbReference type="ARBA" id="ARBA00022801"/>
    </source>
</evidence>
<keyword evidence="2 5" id="KW-0378">Hydrolase</keyword>
<dbReference type="InterPro" id="IPR050582">
    <property type="entry name" value="HAD-like_SerB"/>
</dbReference>
<dbReference type="InterPro" id="IPR036412">
    <property type="entry name" value="HAD-like_sf"/>
</dbReference>
<dbReference type="Proteomes" id="UP000236724">
    <property type="component" value="Unassembled WGS sequence"/>
</dbReference>
<dbReference type="Pfam" id="PF12710">
    <property type="entry name" value="HAD"/>
    <property type="match status" value="1"/>
</dbReference>
<keyword evidence="3" id="KW-0460">Magnesium</keyword>
<keyword evidence="6" id="KW-1185">Reference proteome</keyword>
<dbReference type="Gene3D" id="1.20.1440.100">
    <property type="entry name" value="SG protein - dephosphorylation function"/>
    <property type="match status" value="1"/>
</dbReference>
<dbReference type="InterPro" id="IPR023214">
    <property type="entry name" value="HAD_sf"/>
</dbReference>
<accession>A0A1H6FEQ5</accession>
<evidence type="ECO:0000313" key="6">
    <source>
        <dbReference type="Proteomes" id="UP000236724"/>
    </source>
</evidence>
<proteinExistence type="predicted"/>
<dbReference type="SUPFAM" id="SSF56784">
    <property type="entry name" value="HAD-like"/>
    <property type="match status" value="1"/>
</dbReference>
<dbReference type="EMBL" id="FMSV02000553">
    <property type="protein sequence ID" value="SEH08558.1"/>
    <property type="molecule type" value="Genomic_DNA"/>
</dbReference>
<dbReference type="PANTHER" id="PTHR43344:SF13">
    <property type="entry name" value="PHOSPHATASE RV3661-RELATED"/>
    <property type="match status" value="1"/>
</dbReference>
<evidence type="ECO:0000256" key="1">
    <source>
        <dbReference type="ARBA" id="ARBA00022723"/>
    </source>
</evidence>
<protein>
    <submittedName>
        <fullName evidence="5">Haloacid dehalogenase-like hydrolase</fullName>
    </submittedName>
</protein>
<gene>
    <name evidence="5" type="ORF">MBHS_04450</name>
</gene>
<name>A0A1H6FEQ5_9GAMM</name>
<dbReference type="PANTHER" id="PTHR43344">
    <property type="entry name" value="PHOSPHOSERINE PHOSPHATASE"/>
    <property type="match status" value="1"/>
</dbReference>
<evidence type="ECO:0000313" key="5">
    <source>
        <dbReference type="EMBL" id="SEH08558.1"/>
    </source>
</evidence>